<evidence type="ECO:0000313" key="3">
    <source>
        <dbReference type="Proteomes" id="UP000275078"/>
    </source>
</evidence>
<dbReference type="AlphaFoldDB" id="A0A3N4HS73"/>
<sequence>MSTTSAVPIPTAEYPPTSVSTVDPLGTISSSTPTLTDYRLGLPSHHSSVSSLEIPVPTHFTAIPRSFNESTSQSGNDIDTVLDLAIDEPPKTALQIWLTYTWPQHQNTISRPRDPPFTPADLDHIEFLRSMQEDYLSHFDPYTHYVLNISPEGPFRLDLHANEDPSDSVQEFLNGLKSLRLDDESIHQGLVERTREWALARQEQQKLEAKRQPDLDDSLPHFREPPLDLLQFDNNEPPTPFPEWGYGTMPLLRYHQHFRYMESLPLTHMDLAHINFLCTMQIDLFFFRSVEEGGNPDPEDGVKKFLDQLAELYRDDNGDTVDGLEARHEAIISASEKWAIGRRPEWQDQELQKELLAFRPWHDAKWYPRRHEDALSSLDSTYDDYFPTKPKHSQVVGFVDPWWDDDFMLERSPPLNPFQEWCKKLWLSIQPQLERIGALLTPVDIDHILFLAETHKGLLFRYKMLFTNTTDGIKEFLEDMADLYAEKLRDGTVWDGFEERHQEILRDSREEAFEIKKLYERQMKGLMRQEGDSGEHLPEIQAEKYGVSTDSDSKSEFDSDEDIDEEDSDDYIDPRFSYDALTGSFSPRSCNCPSLQRVLYVNGEPDQLVEVECAHNTYQHSLETTEEPSHGVLIERTWLMHPVSEESQKEIERRSETSADSGQDFDPFRPQTPSLHKSHTHNSSTLEDSALDLNTAFQPTTVQKSTAERLEEYASETWPYYQDYFSRLPIPPDDADREHLEFLRQMDEDYIRHDNNRPPVIEPEPLSFSLLIDPLYESLSFFLLMLQGLNDTKEEEREGRHQAILLVSTHMVLERQRRQRDPETFLRELKESREQAMREHDDRIGYDIGDASLIDLRDSYFKLENTMASSDESDHTRGDAETGVVKKRWLDLSGSLIDGTTTCIDWDECLRDLRESSPETEEQLIHTLRKEKARSLEETRAREALLNGLTPVYVPHDELSEYEQALSVVDYPLEHPDTCPGSYRPGARSLHLLPRQLWYVNNWLSKQAQPPKFRLEADDVTYISQLETLQHHNSEHWHLYSVKEFLDELLELYTNSNGKTDWEEKHRAFLRASMERALMRWEQEVSAEEDS</sequence>
<dbReference type="EMBL" id="ML119740">
    <property type="protein sequence ID" value="RPA76672.1"/>
    <property type="molecule type" value="Genomic_DNA"/>
</dbReference>
<organism evidence="2 3">
    <name type="scientific">Ascobolus immersus RN42</name>
    <dbReference type="NCBI Taxonomy" id="1160509"/>
    <lineage>
        <taxon>Eukaryota</taxon>
        <taxon>Fungi</taxon>
        <taxon>Dikarya</taxon>
        <taxon>Ascomycota</taxon>
        <taxon>Pezizomycotina</taxon>
        <taxon>Pezizomycetes</taxon>
        <taxon>Pezizales</taxon>
        <taxon>Ascobolaceae</taxon>
        <taxon>Ascobolus</taxon>
    </lineage>
</organism>
<reference evidence="2 3" key="1">
    <citation type="journal article" date="2018" name="Nat. Ecol. Evol.">
        <title>Pezizomycetes genomes reveal the molecular basis of ectomycorrhizal truffle lifestyle.</title>
        <authorList>
            <person name="Murat C."/>
            <person name="Payen T."/>
            <person name="Noel B."/>
            <person name="Kuo A."/>
            <person name="Morin E."/>
            <person name="Chen J."/>
            <person name="Kohler A."/>
            <person name="Krizsan K."/>
            <person name="Balestrini R."/>
            <person name="Da Silva C."/>
            <person name="Montanini B."/>
            <person name="Hainaut M."/>
            <person name="Levati E."/>
            <person name="Barry K.W."/>
            <person name="Belfiori B."/>
            <person name="Cichocki N."/>
            <person name="Clum A."/>
            <person name="Dockter R.B."/>
            <person name="Fauchery L."/>
            <person name="Guy J."/>
            <person name="Iotti M."/>
            <person name="Le Tacon F."/>
            <person name="Lindquist E.A."/>
            <person name="Lipzen A."/>
            <person name="Malagnac F."/>
            <person name="Mello A."/>
            <person name="Molinier V."/>
            <person name="Miyauchi S."/>
            <person name="Poulain J."/>
            <person name="Riccioni C."/>
            <person name="Rubini A."/>
            <person name="Sitrit Y."/>
            <person name="Splivallo R."/>
            <person name="Traeger S."/>
            <person name="Wang M."/>
            <person name="Zifcakova L."/>
            <person name="Wipf D."/>
            <person name="Zambonelli A."/>
            <person name="Paolocci F."/>
            <person name="Nowrousian M."/>
            <person name="Ottonello S."/>
            <person name="Baldrian P."/>
            <person name="Spatafora J.W."/>
            <person name="Henrissat B."/>
            <person name="Nagy L.G."/>
            <person name="Aury J.M."/>
            <person name="Wincker P."/>
            <person name="Grigoriev I.V."/>
            <person name="Bonfante P."/>
            <person name="Martin F.M."/>
        </authorList>
    </citation>
    <scope>NUCLEOTIDE SEQUENCE [LARGE SCALE GENOMIC DNA]</scope>
    <source>
        <strain evidence="2 3">RN42</strain>
    </source>
</reference>
<protein>
    <submittedName>
        <fullName evidence="2">Uncharacterized protein</fullName>
    </submittedName>
</protein>
<feature type="compositionally biased region" description="Basic and acidic residues" evidence="1">
    <location>
        <begin position="645"/>
        <end position="657"/>
    </location>
</feature>
<name>A0A3N4HS73_ASCIM</name>
<feature type="region of interest" description="Disordered" evidence="1">
    <location>
        <begin position="645"/>
        <end position="685"/>
    </location>
</feature>
<feature type="compositionally biased region" description="Acidic residues" evidence="1">
    <location>
        <begin position="558"/>
        <end position="571"/>
    </location>
</feature>
<feature type="region of interest" description="Disordered" evidence="1">
    <location>
        <begin position="544"/>
        <end position="573"/>
    </location>
</feature>
<evidence type="ECO:0000313" key="2">
    <source>
        <dbReference type="EMBL" id="RPA76672.1"/>
    </source>
</evidence>
<accession>A0A3N4HS73</accession>
<proteinExistence type="predicted"/>
<feature type="compositionally biased region" description="Polar residues" evidence="1">
    <location>
        <begin position="671"/>
        <end position="685"/>
    </location>
</feature>
<gene>
    <name evidence="2" type="ORF">BJ508DRAFT_351427</name>
</gene>
<dbReference type="Proteomes" id="UP000275078">
    <property type="component" value="Unassembled WGS sequence"/>
</dbReference>
<evidence type="ECO:0000256" key="1">
    <source>
        <dbReference type="SAM" id="MobiDB-lite"/>
    </source>
</evidence>
<keyword evidence="3" id="KW-1185">Reference proteome</keyword>